<evidence type="ECO:0000256" key="1">
    <source>
        <dbReference type="ARBA" id="ARBA00022603"/>
    </source>
</evidence>
<comment type="caution">
    <text evidence="3">The sequence shown here is derived from an EMBL/GenBank/DDBJ whole genome shotgun (WGS) entry which is preliminary data.</text>
</comment>
<name>A0A084U961_9HYPH</name>
<dbReference type="RefSeq" id="WP_036479466.1">
    <property type="nucleotide sequence ID" value="NZ_JMQM01000001.1"/>
</dbReference>
<dbReference type="STRING" id="472175.EL18_00513"/>
<dbReference type="InterPro" id="IPR038375">
    <property type="entry name" value="NDUFAF7_sf"/>
</dbReference>
<gene>
    <name evidence="3" type="ORF">EL18_00513</name>
</gene>
<keyword evidence="2" id="KW-0808">Transferase</keyword>
<dbReference type="PANTHER" id="PTHR12049:SF7">
    <property type="entry name" value="PROTEIN ARGININE METHYLTRANSFERASE NDUFAF7, MITOCHONDRIAL"/>
    <property type="match status" value="1"/>
</dbReference>
<dbReference type="eggNOG" id="COG1565">
    <property type="taxonomic scope" value="Bacteria"/>
</dbReference>
<evidence type="ECO:0008006" key="5">
    <source>
        <dbReference type="Google" id="ProtNLM"/>
    </source>
</evidence>
<dbReference type="EMBL" id="JMQM01000001">
    <property type="protein sequence ID" value="KFB09497.1"/>
    <property type="molecule type" value="Genomic_DNA"/>
</dbReference>
<organism evidence="3 4">
    <name type="scientific">Nitratireductor basaltis</name>
    <dbReference type="NCBI Taxonomy" id="472175"/>
    <lineage>
        <taxon>Bacteria</taxon>
        <taxon>Pseudomonadati</taxon>
        <taxon>Pseudomonadota</taxon>
        <taxon>Alphaproteobacteria</taxon>
        <taxon>Hyphomicrobiales</taxon>
        <taxon>Phyllobacteriaceae</taxon>
        <taxon>Nitratireductor</taxon>
    </lineage>
</organism>
<dbReference type="PANTHER" id="PTHR12049">
    <property type="entry name" value="PROTEIN ARGININE METHYLTRANSFERASE NDUFAF7, MITOCHONDRIAL"/>
    <property type="match status" value="1"/>
</dbReference>
<sequence length="362" mass="39099">MSELKRKIARLIEAAGPMSVAEYMSLCLLDPEHGYYTTREPFGKKGDFITAPEVSQMFGELVAVWLYSAWKACGSPAKPVLAEIGPGRGTMMADMLRTLERLDPSFLSDAKLVLIEASPRLSKVQRKTLGQRAEECTWIADLGDIPEGPLFIAGNELFDALPVRQYVKTVQGWRERMVGLDDEDQLAFVAGAGSLETSLLPKGADNALEGAIVEIAPARTAMMQRIAEVLALRGGAGLFPDYGYERPAIGDTLQALRAHEYDNVLAHPGEADLTAHVDFHALVQAARAEGLCARTMSQGDFLLGLGLLERAGRLGAGRSHGEQEAIRDAVERLAGPEAMGELFRVLAVTPSTVTVPPFTSAH</sequence>
<dbReference type="AlphaFoldDB" id="A0A084U961"/>
<dbReference type="Pfam" id="PF02636">
    <property type="entry name" value="Methyltransf_28"/>
    <property type="match status" value="1"/>
</dbReference>
<evidence type="ECO:0000313" key="4">
    <source>
        <dbReference type="Proteomes" id="UP000053675"/>
    </source>
</evidence>
<keyword evidence="1" id="KW-0489">Methyltransferase</keyword>
<dbReference type="SUPFAM" id="SSF53335">
    <property type="entry name" value="S-adenosyl-L-methionine-dependent methyltransferases"/>
    <property type="match status" value="1"/>
</dbReference>
<dbReference type="PATRIC" id="fig|472175.3.peg.531"/>
<dbReference type="OrthoDB" id="9794208at2"/>
<protein>
    <recommendedName>
        <fullName evidence="5">ATP synthase beta subunit/transription termination factor rho</fullName>
    </recommendedName>
</protein>
<dbReference type="InterPro" id="IPR003788">
    <property type="entry name" value="NDUFAF7"/>
</dbReference>
<evidence type="ECO:0000256" key="2">
    <source>
        <dbReference type="ARBA" id="ARBA00022679"/>
    </source>
</evidence>
<dbReference type="GO" id="GO:0032259">
    <property type="term" value="P:methylation"/>
    <property type="evidence" value="ECO:0007669"/>
    <property type="project" value="UniProtKB-KW"/>
</dbReference>
<accession>A0A084U961</accession>
<dbReference type="InterPro" id="IPR029063">
    <property type="entry name" value="SAM-dependent_MTases_sf"/>
</dbReference>
<dbReference type="Proteomes" id="UP000053675">
    <property type="component" value="Unassembled WGS sequence"/>
</dbReference>
<reference evidence="3 4" key="1">
    <citation type="submission" date="2014-05" db="EMBL/GenBank/DDBJ databases">
        <title>Draft Genome Sequence of Nitratireductor basaltis Strain UMTGB225, A Marine Bacterium Isolated from Green Barrel Tunicate.</title>
        <authorList>
            <person name="Gan H.Y."/>
        </authorList>
    </citation>
    <scope>NUCLEOTIDE SEQUENCE [LARGE SCALE GENOMIC DNA]</scope>
    <source>
        <strain evidence="3 4">UMTGB225</strain>
    </source>
</reference>
<dbReference type="Gene3D" id="3.40.50.12710">
    <property type="match status" value="1"/>
</dbReference>
<proteinExistence type="predicted"/>
<evidence type="ECO:0000313" key="3">
    <source>
        <dbReference type="EMBL" id="KFB09497.1"/>
    </source>
</evidence>
<dbReference type="GO" id="GO:0035243">
    <property type="term" value="F:protein-arginine omega-N symmetric methyltransferase activity"/>
    <property type="evidence" value="ECO:0007669"/>
    <property type="project" value="TreeGrafter"/>
</dbReference>
<keyword evidence="4" id="KW-1185">Reference proteome</keyword>